<dbReference type="GeneID" id="91011970"/>
<sequence>MMRRTRLRTTDACPKGLKMPVKRIWKRSTTGWPGVTLLTIFQFALVVAMINDITITQLPPESVYGSLDKEVSVHPENASWWLYLVGVVVMVLGCSTFFWRPFGNIRENVAAMFFLGGVPALFSIVIMAYVLKSL</sequence>
<evidence type="ECO:0000313" key="5">
    <source>
        <dbReference type="Proteomes" id="UP001322512"/>
    </source>
</evidence>
<dbReference type="KEGG" id="hel:HELO_4410B"/>
<protein>
    <submittedName>
        <fullName evidence="2">Uncharacterized protein</fullName>
    </submittedName>
</protein>
<proteinExistence type="predicted"/>
<dbReference type="AlphaFoldDB" id="A0A1R4A4M9"/>
<accession>A0A1R4A4M9</accession>
<keyword evidence="1" id="KW-0812">Transmembrane</keyword>
<evidence type="ECO:0000313" key="3">
    <source>
        <dbReference type="EMBL" id="WPU46915.1"/>
    </source>
</evidence>
<evidence type="ECO:0000313" key="2">
    <source>
        <dbReference type="EMBL" id="SJK83900.1"/>
    </source>
</evidence>
<dbReference type="Proteomes" id="UP000008707">
    <property type="component" value="Chromosome"/>
</dbReference>
<evidence type="ECO:0000313" key="4">
    <source>
        <dbReference type="Proteomes" id="UP000008707"/>
    </source>
</evidence>
<name>A0A1R4A4M9_HALED</name>
<dbReference type="EMBL" id="CP139472">
    <property type="protein sequence ID" value="WPU46915.1"/>
    <property type="molecule type" value="Genomic_DNA"/>
</dbReference>
<feature type="transmembrane region" description="Helical" evidence="1">
    <location>
        <begin position="80"/>
        <end position="99"/>
    </location>
</feature>
<organism evidence="2 4">
    <name type="scientific">Halomonas elongata (strain ATCC 33173 / DSM 2581 / NBRC 15536 / NCIMB 2198 / 1H9)</name>
    <dbReference type="NCBI Taxonomy" id="768066"/>
    <lineage>
        <taxon>Bacteria</taxon>
        <taxon>Pseudomonadati</taxon>
        <taxon>Pseudomonadota</taxon>
        <taxon>Gammaproteobacteria</taxon>
        <taxon>Oceanospirillales</taxon>
        <taxon>Halomonadaceae</taxon>
        <taxon>Halomonas</taxon>
    </lineage>
</organism>
<feature type="transmembrane region" description="Helical" evidence="1">
    <location>
        <begin position="111"/>
        <end position="131"/>
    </location>
</feature>
<reference evidence="2" key="1">
    <citation type="journal article" date="2010" name="Environ. Microbiol.">
        <title>A blueprint of ectoine metabolism from the genome of the industrial producer Halomonas elongata DSM 2581(T).</title>
        <authorList>
            <person name="Schwibbert K."/>
            <person name="Marin-Sanguino A."/>
            <person name="Bagyan I."/>
            <person name="Heidrich G."/>
            <person name="Lentzen G."/>
            <person name="Seitz H."/>
            <person name="Rampp M."/>
            <person name="Schuster S.C."/>
            <person name="Klenk H.P."/>
            <person name="Pfeiffer F."/>
            <person name="Oesterhelt D."/>
            <person name="Kunte H.J."/>
        </authorList>
    </citation>
    <scope>NUCLEOTIDE SEQUENCE</scope>
    <source>
        <strain evidence="2">Type strain: DSM 2581</strain>
    </source>
</reference>
<reference evidence="4" key="3">
    <citation type="journal article" date="2011" name="Environ. Microbiol.">
        <title>A blueprint of ectoine metabolism from the genome of the industrial producer Halomonas elongata DSM 2581(T).</title>
        <authorList>
            <person name="Schwibbert K."/>
            <person name="Marin-Sanguino A."/>
            <person name="Bagyan I."/>
            <person name="Heidrich G."/>
            <person name="Lentzen G."/>
            <person name="Seitz H."/>
            <person name="Rampp M."/>
            <person name="Schuster S.C."/>
            <person name="Klenk H.P."/>
            <person name="Pfeiffer F."/>
            <person name="Oesterhelt D."/>
            <person name="Kunte H.J."/>
        </authorList>
    </citation>
    <scope>NUCLEOTIDE SEQUENCE [LARGE SCALE GENOMIC DNA]</scope>
    <source>
        <strain evidence="4">ATCC 33173 / DSM 2581 / NBRC 15536 / NCIMB 2198 / 1H9</strain>
    </source>
</reference>
<feature type="transmembrane region" description="Helical" evidence="1">
    <location>
        <begin position="32"/>
        <end position="50"/>
    </location>
</feature>
<dbReference type="OrthoDB" id="9923832at2"/>
<dbReference type="EMBL" id="FN869568">
    <property type="protein sequence ID" value="SJK83900.1"/>
    <property type="molecule type" value="Genomic_DNA"/>
</dbReference>
<keyword evidence="1" id="KW-1133">Transmembrane helix</keyword>
<reference evidence="2" key="2">
    <citation type="submission" date="2010-05" db="EMBL/GenBank/DDBJ databases">
        <title>Revision and reannotation of the Halomonas elongata DSM 2581(T) genome.</title>
        <authorList>
            <person name="Pfeiffer F."/>
            <person name="Bagyan I."/>
            <person name="Alfaro-Espinoza G."/>
            <person name="Zamora-Lagos M.A."/>
            <person name="Habermann B."/>
            <person name="Oesterhelt D."/>
            <person name="Kunte H.J."/>
        </authorList>
    </citation>
    <scope>NUCLEOTIDE SEQUENCE</scope>
    <source>
        <strain evidence="2">Type strain: DSM 2581</strain>
    </source>
</reference>
<keyword evidence="1" id="KW-0472">Membrane</keyword>
<dbReference type="Proteomes" id="UP001322512">
    <property type="component" value="Chromosome"/>
</dbReference>
<evidence type="ECO:0000256" key="1">
    <source>
        <dbReference type="SAM" id="Phobius"/>
    </source>
</evidence>
<reference evidence="3 5" key="4">
    <citation type="submission" date="2023-11" db="EMBL/GenBank/DDBJ databases">
        <title>MicrobeMod: A computational toolkit for identifying prokaryotic methylation and restriction-modification with nanopore sequencing.</title>
        <authorList>
            <person name="Crits-Christoph A."/>
            <person name="Kang S.C."/>
            <person name="Lee H."/>
            <person name="Ostrov N."/>
        </authorList>
    </citation>
    <scope>NUCLEOTIDE SEQUENCE [LARGE SCALE GENOMIC DNA]</scope>
    <source>
        <strain evidence="3 5">ATCC 33173</strain>
    </source>
</reference>
<dbReference type="RefSeq" id="WP_157953438.1">
    <property type="nucleotide sequence ID" value="NC_014532.2"/>
</dbReference>
<keyword evidence="5" id="KW-1185">Reference proteome</keyword>
<gene>
    <name evidence="2" type="ORF">HELO_4410B</name>
    <name evidence="3" type="ORF">SR933_16945</name>
</gene>